<name>A0A250K436_9BACT</name>
<accession>A0A250K436</accession>
<feature type="region of interest" description="Disordered" evidence="1">
    <location>
        <begin position="98"/>
        <end position="118"/>
    </location>
</feature>
<dbReference type="Proteomes" id="UP000217343">
    <property type="component" value="Chromosome"/>
</dbReference>
<evidence type="ECO:0000313" key="3">
    <source>
        <dbReference type="Proteomes" id="UP000217343"/>
    </source>
</evidence>
<dbReference type="EMBL" id="CP022203">
    <property type="protein sequence ID" value="ATB50815.1"/>
    <property type="molecule type" value="Genomic_DNA"/>
</dbReference>
<dbReference type="AlphaFoldDB" id="A0A250K436"/>
<evidence type="ECO:0000313" key="2">
    <source>
        <dbReference type="EMBL" id="ATB50815.1"/>
    </source>
</evidence>
<organism evidence="2 3">
    <name type="scientific">Corallococcus macrosporus DSM 14697</name>
    <dbReference type="NCBI Taxonomy" id="1189310"/>
    <lineage>
        <taxon>Bacteria</taxon>
        <taxon>Pseudomonadati</taxon>
        <taxon>Myxococcota</taxon>
        <taxon>Myxococcia</taxon>
        <taxon>Myxococcales</taxon>
        <taxon>Cystobacterineae</taxon>
        <taxon>Myxococcaceae</taxon>
        <taxon>Corallococcus</taxon>
    </lineage>
</organism>
<dbReference type="RefSeq" id="WP_239989155.1">
    <property type="nucleotide sequence ID" value="NZ_CP022203.1"/>
</dbReference>
<protein>
    <submittedName>
        <fullName evidence="2">Uncharacterized protein</fullName>
    </submittedName>
</protein>
<proteinExistence type="predicted"/>
<keyword evidence="3" id="KW-1185">Reference proteome</keyword>
<reference evidence="2 3" key="1">
    <citation type="submission" date="2017-06" db="EMBL/GenBank/DDBJ databases">
        <title>Sequencing and comparative analysis of myxobacterial genomes.</title>
        <authorList>
            <person name="Rupp O."/>
            <person name="Goesmann A."/>
            <person name="Sogaard-Andersen L."/>
        </authorList>
    </citation>
    <scope>NUCLEOTIDE SEQUENCE [LARGE SCALE GENOMIC DNA]</scope>
    <source>
        <strain evidence="2 3">DSM 14697</strain>
    </source>
</reference>
<dbReference type="KEGG" id="mmas:MYMAC_006472"/>
<sequence length="118" mass="12964">MAWPTVASPFERRSLTSGLRVRDESGAMLGYVALIGQEHLYARRWPFSREWTEFPLSRVRHVSRDTVLLEGQAPGRVVAADKGAHAEIPTQTRPLAELDGRAEGADDSEVVNEAAPPA</sequence>
<gene>
    <name evidence="2" type="ORF">MYMAC_006472</name>
</gene>
<evidence type="ECO:0000256" key="1">
    <source>
        <dbReference type="SAM" id="MobiDB-lite"/>
    </source>
</evidence>